<dbReference type="GO" id="GO:0042147">
    <property type="term" value="P:retrograde transport, endosome to Golgi"/>
    <property type="evidence" value="ECO:0007669"/>
    <property type="project" value="TreeGrafter"/>
</dbReference>
<dbReference type="Gene3D" id="1.25.10.10">
    <property type="entry name" value="Leucine-rich Repeat Variant"/>
    <property type="match status" value="2"/>
</dbReference>
<dbReference type="Pfam" id="PF25468">
    <property type="entry name" value="HEAT_HEATR5A"/>
    <property type="match status" value="2"/>
</dbReference>
<dbReference type="InterPro" id="IPR000357">
    <property type="entry name" value="HEAT"/>
</dbReference>
<dbReference type="GO" id="GO:0005829">
    <property type="term" value="C:cytosol"/>
    <property type="evidence" value="ECO:0007669"/>
    <property type="project" value="GOC"/>
</dbReference>
<dbReference type="SUPFAM" id="SSF48371">
    <property type="entry name" value="ARM repeat"/>
    <property type="match status" value="2"/>
</dbReference>
<dbReference type="GO" id="GO:0008104">
    <property type="term" value="P:intracellular protein localization"/>
    <property type="evidence" value="ECO:0007669"/>
    <property type="project" value="TreeGrafter"/>
</dbReference>
<dbReference type="InterPro" id="IPR040108">
    <property type="entry name" value="Laa1/Sip1/HEATR5"/>
</dbReference>
<dbReference type="Proteomes" id="UP000010556">
    <property type="component" value="Unassembled WGS sequence"/>
</dbReference>
<protein>
    <submittedName>
        <fullName evidence="4">HEAT repeat-containing protein 5A</fullName>
    </submittedName>
</protein>
<dbReference type="FunFam" id="1.25.10.10:FF:000249">
    <property type="entry name" value="HEAT repeat-containing protein 5A isoform X2"/>
    <property type="match status" value="1"/>
</dbReference>
<reference evidence="5" key="1">
    <citation type="journal article" date="2013" name="Science">
        <title>Comparative analysis of bat genomes provides insight into the evolution of flight and immunity.</title>
        <authorList>
            <person name="Zhang G."/>
            <person name="Cowled C."/>
            <person name="Shi Z."/>
            <person name="Huang Z."/>
            <person name="Bishop-Lilly K.A."/>
            <person name="Fang X."/>
            <person name="Wynne J.W."/>
            <person name="Xiong Z."/>
            <person name="Baker M.L."/>
            <person name="Zhao W."/>
            <person name="Tachedjian M."/>
            <person name="Zhu Y."/>
            <person name="Zhou P."/>
            <person name="Jiang X."/>
            <person name="Ng J."/>
            <person name="Yang L."/>
            <person name="Wu L."/>
            <person name="Xiao J."/>
            <person name="Feng Y."/>
            <person name="Chen Y."/>
            <person name="Sun X."/>
            <person name="Zhang Y."/>
            <person name="Marsh G.A."/>
            <person name="Crameri G."/>
            <person name="Broder C.C."/>
            <person name="Frey K.G."/>
            <person name="Wang L.F."/>
            <person name="Wang J."/>
        </authorList>
    </citation>
    <scope>NUCLEOTIDE SEQUENCE [LARGE SCALE GENOMIC DNA]</scope>
</reference>
<feature type="compositionally biased region" description="Polar residues" evidence="3">
    <location>
        <begin position="2018"/>
        <end position="2029"/>
    </location>
</feature>
<dbReference type="Pfam" id="PF02985">
    <property type="entry name" value="HEAT"/>
    <property type="match status" value="1"/>
</dbReference>
<keyword evidence="2" id="KW-0677">Repeat</keyword>
<name>L5LR63_MYODS</name>
<organism evidence="4 5">
    <name type="scientific">Myotis davidii</name>
    <name type="common">David's myotis</name>
    <dbReference type="NCBI Taxonomy" id="225400"/>
    <lineage>
        <taxon>Eukaryota</taxon>
        <taxon>Metazoa</taxon>
        <taxon>Chordata</taxon>
        <taxon>Craniata</taxon>
        <taxon>Vertebrata</taxon>
        <taxon>Euteleostomi</taxon>
        <taxon>Mammalia</taxon>
        <taxon>Eutheria</taxon>
        <taxon>Laurasiatheria</taxon>
        <taxon>Chiroptera</taxon>
        <taxon>Yangochiroptera</taxon>
        <taxon>Vespertilionidae</taxon>
        <taxon>Myotis</taxon>
    </lineage>
</organism>
<dbReference type="GO" id="GO:0016020">
    <property type="term" value="C:membrane"/>
    <property type="evidence" value="ECO:0007669"/>
    <property type="project" value="TreeGrafter"/>
</dbReference>
<dbReference type="GO" id="GO:0006897">
    <property type="term" value="P:endocytosis"/>
    <property type="evidence" value="ECO:0007669"/>
    <property type="project" value="TreeGrafter"/>
</dbReference>
<dbReference type="FunFam" id="1.25.10.10:FF:000262">
    <property type="entry name" value="HEAT repeat-containing protein 5B"/>
    <property type="match status" value="1"/>
</dbReference>
<keyword evidence="5" id="KW-1185">Reference proteome</keyword>
<dbReference type="GO" id="GO:0005794">
    <property type="term" value="C:Golgi apparatus"/>
    <property type="evidence" value="ECO:0007669"/>
    <property type="project" value="TreeGrafter"/>
</dbReference>
<dbReference type="InterPro" id="IPR016024">
    <property type="entry name" value="ARM-type_fold"/>
</dbReference>
<dbReference type="GO" id="GO:0030139">
    <property type="term" value="C:endocytic vesicle"/>
    <property type="evidence" value="ECO:0007669"/>
    <property type="project" value="TreeGrafter"/>
</dbReference>
<feature type="region of interest" description="Disordered" evidence="3">
    <location>
        <begin position="2001"/>
        <end position="2029"/>
    </location>
</feature>
<evidence type="ECO:0000256" key="2">
    <source>
        <dbReference type="ARBA" id="ARBA00022737"/>
    </source>
</evidence>
<dbReference type="PANTHER" id="PTHR21663">
    <property type="entry name" value="HYPOTHETICAL HEAT DOMAIN-CONTAINING"/>
    <property type="match status" value="1"/>
</dbReference>
<dbReference type="PANTHER" id="PTHR21663:SF1">
    <property type="entry name" value="HEAT REPEAT-CONTAINING PROTEIN 5A"/>
    <property type="match status" value="1"/>
</dbReference>
<dbReference type="EMBL" id="KB109124">
    <property type="protein sequence ID" value="ELK28532.1"/>
    <property type="molecule type" value="Genomic_DNA"/>
</dbReference>
<feature type="compositionally biased region" description="Polar residues" evidence="3">
    <location>
        <begin position="2001"/>
        <end position="2010"/>
    </location>
</feature>
<evidence type="ECO:0000256" key="3">
    <source>
        <dbReference type="SAM" id="MobiDB-lite"/>
    </source>
</evidence>
<evidence type="ECO:0000256" key="1">
    <source>
        <dbReference type="ARBA" id="ARBA00008304"/>
    </source>
</evidence>
<dbReference type="eggNOG" id="KOG1822">
    <property type="taxonomic scope" value="Eukaryota"/>
</dbReference>
<comment type="similarity">
    <text evidence="1">Belongs to the HEATR5 family.</text>
</comment>
<dbReference type="InterPro" id="IPR011989">
    <property type="entry name" value="ARM-like"/>
</dbReference>
<accession>L5LR63</accession>
<dbReference type="Pfam" id="PF20210">
    <property type="entry name" value="Laa1_Sip1_HTR5"/>
    <property type="match status" value="1"/>
</dbReference>
<evidence type="ECO:0000313" key="4">
    <source>
        <dbReference type="EMBL" id="ELK28532.1"/>
    </source>
</evidence>
<proteinExistence type="inferred from homology"/>
<feature type="region of interest" description="Disordered" evidence="3">
    <location>
        <begin position="1635"/>
        <end position="1657"/>
    </location>
</feature>
<evidence type="ECO:0000313" key="5">
    <source>
        <dbReference type="Proteomes" id="UP000010556"/>
    </source>
</evidence>
<sequence length="2029" mass="220578">MELAHSLLLNEEACNQLGEVQKAEFIFDWLRYLEKLLLATSRSDVKEKQKTLVEQLLSLLNSSPGPPTRKLLAKNLGILYGIGDTFSVYETIDKCNDLIRSKDDSPSYLPTKLYIVGNYYMPNGWISIIPASEGSKEYNQGWKERRGWTVLAKAIISKHPGAAASRQSIRRVSLEEVLELLGTGFLRGSSGFLRASGDMLKGTSSVSRDVRVGITQAYVVFISTLGGAWLEKNFAAILSHMLSLVSQSHPKVTQAQADAVCGRRCVSFILRATVGGLLGEKAQIAAAKDICQAIWKLKKVVDAVMCDGNLETRLGSTDVAASQHMLVCALQELGNLIHGLGTTAAPLLQDSSAGVLDSVISVILHPSISVRLTAAWCLHCIAVALPSYLTPLLDRCLERLTVLKSSPEAVTGFSFAVAALLGAVKHCPLGIPHGKGKIILTLAEDLLCSATQNSRLSAQRTQAGWLLIAALMTLGPAVVSHHLARVLLLWKCVFPVSPKDLETEKSRGDSFTWQVTLEGRAGALCAIKSFVSHCGDLLTEEVIQRLLPPLPCAVDLLTRLSSIIKTYGSPLKTPSVVYRQRLYELLILLPPETYEGHLCAILKELAADLTGPDIQVAASTFLLPPLCHQDDLLLLSPLLQETDHRFIEEQLLLSNGIACGSLEYDPYSIYEKDVGGDSVPKPLPPTLSVISSAVKLFGVVCAHVGEAQRLLTLEQLLDSIKHTKGARQQVVQLHVISSVSSFLKYVAGSKGSLGPEEMRRPALALVIGALESPNPLVRCAAAEAWARLAQVVDDGPFTASLAQVSFDKLKSARDVVTRTGHSLALGSLHRHLGGISSQHLNSCVGILYTLSQDSTSPDVQTWALHSLSLIIDSAGPLYYPHVEPTLSLIIMLLLNVPPTHAEVHQSLGRCLNALITTLGPELQGNSTSVSTLRTSCLLGCAVMQDNPDCLVQAQAISCLQQLHMFAPRHVNLSSLVSCLCVNLCSPYLLLRRAVLACLRQLVQREAAEVSEHAVTLAKDSREELTPDANIREVGLEGALLTLLDKETDQRLCHDIKETLNHMLTSMAVDKLSFWLKLCKDVLAASADFTAVTCVDTMQEEEGDKGDDASVLTTRSDDRSHPFTNPRWATRVFAAECVCRIINQCESAHCAHFDIALAQEMKKRDSRRCRQLDIPLAGQDPFTPYHLPARCSLPLGLLLLCAATEVREAPAATALVSRDFLVLHLADLIRMAFMAATDHSDQLRLSGLQTLLIVIRRFATIPEPEFPGHVILEQYQANVGAALRPAFTSETAPDVTAKACQVCSAWIASGVVSDLNDLRRVHHLLVSSLTKIQAGKEALSHLYNESASTMEILAVLKAWAEVYIIAVERHKNNKQPLKTTSCPEESCRNGSDSSPGLLDLVHTDLGTLSRLWLAALQDFALLTLPSEFVSQLPIEGGAFYTAETSENAKLHYNNSWALILHATALWLTSTGFVVADPDEGASNLSRPVTPTSMCQGSSSGAIAKSPEDVYSDRFHLILGISVEFLCSLRSDATMESITACLHALQALLDVPWPRSKIGSDQDLCANDLLSQCHLPQIGQKPIWSWFKVEQALGIELLNVLHRVILTRESPSIQLASLEVVRQIICAAQEHVKEKRRSAEVDDGAAEKETLPEFGEGKDTGGLVPGKSLVFATLELCVCILVRQLPELNPKLTGSPGIKATKPQMLSEDGSRLVSAALVILSELPAVCSPEGSISILPTILYLTVGVLRETAVKLPGGQLSSTAAASLQALKGILSSPMARAEKSQTAWTDLLRSALTTILDYWDPVDGTHQELDEVSLLTAITVFILSTSPEVTIIPCLQKRCIEKFKVTLEIKDAMVQIKTYQLLLSIFQYPNPAVSYPYIYSLVSCIVEKLQEIDQKNPEDTAELQIFQEGVKVLEALVTIAEEQHRSQLVACLLPILISFLLDENALGSATSIMRNLHDFALQNLMQIGPQYSSVFKSVMASSPSLKARLEAAIKGNQESVKVGTPTSKHTKHPGKNSSIQLKTSFL</sequence>
<dbReference type="InterPro" id="IPR046837">
    <property type="entry name" value="Laa1/Sip1/HEATR5-like_HEAT"/>
</dbReference>
<gene>
    <name evidence="4" type="ORF">MDA_GLEAN10013603</name>
</gene>